<dbReference type="Proteomes" id="UP000199497">
    <property type="component" value="Unassembled WGS sequence"/>
</dbReference>
<protein>
    <submittedName>
        <fullName evidence="3">Uncharacterized conserved protein YciI, contains a putative active-site phosphohistidine</fullName>
    </submittedName>
</protein>
<organism evidence="3 4">
    <name type="scientific">Actinopolyspora xinjiangensis</name>
    <dbReference type="NCBI Taxonomy" id="405564"/>
    <lineage>
        <taxon>Bacteria</taxon>
        <taxon>Bacillati</taxon>
        <taxon>Actinomycetota</taxon>
        <taxon>Actinomycetes</taxon>
        <taxon>Actinopolysporales</taxon>
        <taxon>Actinopolysporaceae</taxon>
        <taxon>Actinopolyspora</taxon>
    </lineage>
</organism>
<keyword evidence="4" id="KW-1185">Reference proteome</keyword>
<evidence type="ECO:0000259" key="2">
    <source>
        <dbReference type="Pfam" id="PF03795"/>
    </source>
</evidence>
<evidence type="ECO:0000313" key="3">
    <source>
        <dbReference type="EMBL" id="SDP21137.1"/>
    </source>
</evidence>
<accession>A0A1H0QV19</accession>
<reference evidence="4" key="1">
    <citation type="submission" date="2016-10" db="EMBL/GenBank/DDBJ databases">
        <authorList>
            <person name="Varghese N."/>
            <person name="Submissions S."/>
        </authorList>
    </citation>
    <scope>NUCLEOTIDE SEQUENCE [LARGE SCALE GENOMIC DNA]</scope>
    <source>
        <strain evidence="4">DSM 46732</strain>
    </source>
</reference>
<dbReference type="EMBL" id="FNJR01000002">
    <property type="protein sequence ID" value="SDP21137.1"/>
    <property type="molecule type" value="Genomic_DNA"/>
</dbReference>
<feature type="domain" description="YCII-related" evidence="2">
    <location>
        <begin position="28"/>
        <end position="108"/>
    </location>
</feature>
<proteinExistence type="inferred from homology"/>
<dbReference type="SUPFAM" id="SSF54909">
    <property type="entry name" value="Dimeric alpha+beta barrel"/>
    <property type="match status" value="1"/>
</dbReference>
<dbReference type="AlphaFoldDB" id="A0A1H0QV19"/>
<comment type="similarity">
    <text evidence="1">Belongs to the YciI family.</text>
</comment>
<dbReference type="InterPro" id="IPR011008">
    <property type="entry name" value="Dimeric_a/b-barrel"/>
</dbReference>
<dbReference type="STRING" id="405564.SAMN04487905_102409"/>
<sequence length="128" mass="14424">MFFGVGRMVWRCTPLLVTVVDRRYRERMYVVLVHYTAPLADVDALLADHSEWLSHHQDAGDFIAAGRRHPRTGGVIIARSMSRGQLDAVLATDPFVVHKVATQEVIEFQALRTIPELADYADHLTPAE</sequence>
<dbReference type="InterPro" id="IPR005545">
    <property type="entry name" value="YCII"/>
</dbReference>
<dbReference type="Gene3D" id="3.30.70.1060">
    <property type="entry name" value="Dimeric alpha+beta barrel"/>
    <property type="match status" value="1"/>
</dbReference>
<dbReference type="PANTHER" id="PTHR37828:SF1">
    <property type="entry name" value="YCII-RELATED DOMAIN-CONTAINING PROTEIN"/>
    <property type="match status" value="1"/>
</dbReference>
<dbReference type="Pfam" id="PF03795">
    <property type="entry name" value="YCII"/>
    <property type="match status" value="1"/>
</dbReference>
<gene>
    <name evidence="3" type="ORF">SAMN04487905_102409</name>
</gene>
<evidence type="ECO:0000313" key="4">
    <source>
        <dbReference type="Proteomes" id="UP000199497"/>
    </source>
</evidence>
<name>A0A1H0QV19_9ACTN</name>
<dbReference type="PANTHER" id="PTHR37828">
    <property type="entry name" value="GSR2449 PROTEIN"/>
    <property type="match status" value="1"/>
</dbReference>
<evidence type="ECO:0000256" key="1">
    <source>
        <dbReference type="ARBA" id="ARBA00007689"/>
    </source>
</evidence>